<protein>
    <recommendedName>
        <fullName evidence="6">lysoplasmalogenase</fullName>
        <ecNumber evidence="6">3.3.2.2</ecNumber>
    </recommendedName>
</protein>
<evidence type="ECO:0000256" key="3">
    <source>
        <dbReference type="ARBA" id="ARBA00022692"/>
    </source>
</evidence>
<dbReference type="GO" id="GO:0047408">
    <property type="term" value="F:alkenylglycerophosphocholine hydrolase activity"/>
    <property type="evidence" value="ECO:0007669"/>
    <property type="project" value="UniProtKB-EC"/>
</dbReference>
<feature type="transmembrane region" description="Helical" evidence="9">
    <location>
        <begin position="124"/>
        <end position="141"/>
    </location>
</feature>
<reference evidence="10" key="1">
    <citation type="submission" date="2025-08" db="UniProtKB">
        <authorList>
            <consortium name="Ensembl"/>
        </authorList>
    </citation>
    <scope>IDENTIFICATION</scope>
</reference>
<organism evidence="10 11">
    <name type="scientific">Leptobrachium leishanense</name>
    <name type="common">Leishan spiny toad</name>
    <dbReference type="NCBI Taxonomy" id="445787"/>
    <lineage>
        <taxon>Eukaryota</taxon>
        <taxon>Metazoa</taxon>
        <taxon>Chordata</taxon>
        <taxon>Craniata</taxon>
        <taxon>Vertebrata</taxon>
        <taxon>Euteleostomi</taxon>
        <taxon>Amphibia</taxon>
        <taxon>Batrachia</taxon>
        <taxon>Anura</taxon>
        <taxon>Pelobatoidea</taxon>
        <taxon>Megophryidae</taxon>
        <taxon>Leptobrachium</taxon>
    </lineage>
</organism>
<comment type="subcellular location">
    <subcellularLocation>
        <location evidence="1">Membrane</location>
        <topology evidence="1">Multi-pass membrane protein</topology>
    </subcellularLocation>
</comment>
<accession>A0A8C5PDL1</accession>
<evidence type="ECO:0000313" key="11">
    <source>
        <dbReference type="Proteomes" id="UP000694569"/>
    </source>
</evidence>
<keyword evidence="4 9" id="KW-1133">Transmembrane helix</keyword>
<proteinExistence type="inferred from homology"/>
<evidence type="ECO:0000256" key="2">
    <source>
        <dbReference type="ARBA" id="ARBA00007375"/>
    </source>
</evidence>
<keyword evidence="5 9" id="KW-0472">Membrane</keyword>
<evidence type="ECO:0000313" key="10">
    <source>
        <dbReference type="Ensembl" id="ENSLLEP00000016545.1"/>
    </source>
</evidence>
<dbReference type="PANTHER" id="PTHR31885">
    <property type="entry name" value="GH04784P"/>
    <property type="match status" value="1"/>
</dbReference>
<keyword evidence="3 9" id="KW-0812">Transmembrane</keyword>
<comment type="catalytic activity">
    <reaction evidence="7">
        <text>a 1-O-(1Z-alkenyl)-sn-glycero-3-phosphoethanolamine + H2O = a 2,3-saturated aldehyde + sn-glycero-3-phosphoethanolamine</text>
        <dbReference type="Rhea" id="RHEA:16905"/>
        <dbReference type="ChEBI" id="CHEBI:15377"/>
        <dbReference type="ChEBI" id="CHEBI:73359"/>
        <dbReference type="ChEBI" id="CHEBI:77288"/>
        <dbReference type="ChEBI" id="CHEBI:143890"/>
        <dbReference type="EC" id="3.3.2.2"/>
    </reaction>
</comment>
<dbReference type="GeneTree" id="ENSGT00390000007101"/>
<dbReference type="OrthoDB" id="2133758at2759"/>
<name>A0A8C5PDL1_9ANUR</name>
<dbReference type="EC" id="3.3.2.2" evidence="6"/>
<feature type="transmembrane region" description="Helical" evidence="9">
    <location>
        <begin position="153"/>
        <end position="174"/>
    </location>
</feature>
<dbReference type="Ensembl" id="ENSLLET00000017176.1">
    <property type="protein sequence ID" value="ENSLLEP00000016545.1"/>
    <property type="gene ID" value="ENSLLEG00000010529.1"/>
</dbReference>
<dbReference type="Proteomes" id="UP000694569">
    <property type="component" value="Unplaced"/>
</dbReference>
<dbReference type="AlphaFoldDB" id="A0A8C5PDL1"/>
<feature type="transmembrane region" description="Helical" evidence="9">
    <location>
        <begin position="186"/>
        <end position="205"/>
    </location>
</feature>
<evidence type="ECO:0000256" key="6">
    <source>
        <dbReference type="ARBA" id="ARBA00035673"/>
    </source>
</evidence>
<evidence type="ECO:0000256" key="5">
    <source>
        <dbReference type="ARBA" id="ARBA00023136"/>
    </source>
</evidence>
<evidence type="ECO:0000256" key="9">
    <source>
        <dbReference type="SAM" id="Phobius"/>
    </source>
</evidence>
<feature type="transmembrane region" description="Helical" evidence="9">
    <location>
        <begin position="52"/>
        <end position="69"/>
    </location>
</feature>
<evidence type="ECO:0000256" key="4">
    <source>
        <dbReference type="ARBA" id="ARBA00022989"/>
    </source>
</evidence>
<dbReference type="GO" id="GO:0016020">
    <property type="term" value="C:membrane"/>
    <property type="evidence" value="ECO:0007669"/>
    <property type="project" value="UniProtKB-SubCell"/>
</dbReference>
<dbReference type="InterPro" id="IPR012506">
    <property type="entry name" value="TMEM86B-like"/>
</dbReference>
<dbReference type="PANTHER" id="PTHR31885:SF12">
    <property type="entry name" value="LYSOPLASMALOGENASE"/>
    <property type="match status" value="1"/>
</dbReference>
<feature type="transmembrane region" description="Helical" evidence="9">
    <location>
        <begin position="18"/>
        <end position="40"/>
    </location>
</feature>
<comment type="catalytic activity">
    <reaction evidence="8">
        <text>a 1-O-(1Z-alkenyl)-sn-glycero-3-phosphocholine + H2O = a 2,3-saturated aldehyde + sn-glycerol 3-phosphocholine</text>
        <dbReference type="Rhea" id="RHEA:22544"/>
        <dbReference type="ChEBI" id="CHEBI:15377"/>
        <dbReference type="ChEBI" id="CHEBI:16870"/>
        <dbReference type="ChEBI" id="CHEBI:73359"/>
        <dbReference type="ChEBI" id="CHEBI:77287"/>
        <dbReference type="EC" id="3.3.2.2"/>
    </reaction>
</comment>
<evidence type="ECO:0000256" key="7">
    <source>
        <dbReference type="ARBA" id="ARBA00049458"/>
    </source>
</evidence>
<reference evidence="10" key="2">
    <citation type="submission" date="2025-09" db="UniProtKB">
        <authorList>
            <consortium name="Ensembl"/>
        </authorList>
    </citation>
    <scope>IDENTIFICATION</scope>
</reference>
<evidence type="ECO:0000256" key="8">
    <source>
        <dbReference type="ARBA" id="ARBA00049560"/>
    </source>
</evidence>
<comment type="similarity">
    <text evidence="2">Belongs to the TMEM86 family.</text>
</comment>
<keyword evidence="11" id="KW-1185">Reference proteome</keyword>
<dbReference type="Pfam" id="PF07947">
    <property type="entry name" value="YhhN"/>
    <property type="match status" value="1"/>
</dbReference>
<evidence type="ECO:0000256" key="1">
    <source>
        <dbReference type="ARBA" id="ARBA00004141"/>
    </source>
</evidence>
<sequence>MSCIVYFTLWIPLSEPSLYSAFIKCLPIISLEFFIVVHSLGQGSFSSYSRKVLLGLIFSGLGDMCLVWPEYFLHGMVMFGLAHVMYTVAFGLLPLNIRVFFFFGIFCVVFYSVIFSYLHGPFVYMVAGYASLIGTMGWRALSRVSLSSHNFSWARMSAALGSIVFMVSDGVLSIDKFCFPIANSRSIIMATYYGAQLLIALSVTGRSGDDFLWKSK</sequence>